<dbReference type="Gene3D" id="3.90.70.10">
    <property type="entry name" value="Cysteine proteinases"/>
    <property type="match status" value="1"/>
</dbReference>
<reference evidence="3 4" key="1">
    <citation type="journal article" date="2023" name="Hortic Res">
        <title>The complete reference genome for grapevine (Vitis vinifera L.) genetics and breeding.</title>
        <authorList>
            <person name="Shi X."/>
            <person name="Cao S."/>
            <person name="Wang X."/>
            <person name="Huang S."/>
            <person name="Wang Y."/>
            <person name="Liu Z."/>
            <person name="Liu W."/>
            <person name="Leng X."/>
            <person name="Peng Y."/>
            <person name="Wang N."/>
            <person name="Wang Y."/>
            <person name="Ma Z."/>
            <person name="Xu X."/>
            <person name="Zhang F."/>
            <person name="Xue H."/>
            <person name="Zhong H."/>
            <person name="Wang Y."/>
            <person name="Zhang K."/>
            <person name="Velt A."/>
            <person name="Avia K."/>
            <person name="Holtgrawe D."/>
            <person name="Grimplet J."/>
            <person name="Matus J.T."/>
            <person name="Ware D."/>
            <person name="Wu X."/>
            <person name="Wang H."/>
            <person name="Liu C."/>
            <person name="Fang Y."/>
            <person name="Rustenholz C."/>
            <person name="Cheng Z."/>
            <person name="Xiao H."/>
            <person name="Zhou Y."/>
        </authorList>
    </citation>
    <scope>NUCLEOTIDE SEQUENCE [LARGE SCALE GENOMIC DNA]</scope>
    <source>
        <strain evidence="4">cv. Pinot noir / PN40024</strain>
        <tissue evidence="3">Leaf</tissue>
    </source>
</reference>
<dbReference type="PROSITE" id="PS50235">
    <property type="entry name" value="USP_3"/>
    <property type="match status" value="1"/>
</dbReference>
<dbReference type="InterPro" id="IPR038765">
    <property type="entry name" value="Papain-like_cys_pep_sf"/>
</dbReference>
<feature type="domain" description="USP" evidence="2">
    <location>
        <begin position="1"/>
        <end position="88"/>
    </location>
</feature>
<feature type="region of interest" description="Disordered" evidence="1">
    <location>
        <begin position="1"/>
        <end position="58"/>
    </location>
</feature>
<feature type="compositionally biased region" description="Polar residues" evidence="1">
    <location>
        <begin position="30"/>
        <end position="49"/>
    </location>
</feature>
<evidence type="ECO:0000313" key="4">
    <source>
        <dbReference type="Proteomes" id="UP001227230"/>
    </source>
</evidence>
<accession>A0ABY9BKZ4</accession>
<evidence type="ECO:0000259" key="2">
    <source>
        <dbReference type="PROSITE" id="PS50235"/>
    </source>
</evidence>
<protein>
    <recommendedName>
        <fullName evidence="2">USP domain-containing protein</fullName>
    </recommendedName>
</protein>
<evidence type="ECO:0000256" key="1">
    <source>
        <dbReference type="SAM" id="MobiDB-lite"/>
    </source>
</evidence>
<dbReference type="EMBL" id="CP126649">
    <property type="protein sequence ID" value="WJZ83081.1"/>
    <property type="molecule type" value="Genomic_DNA"/>
</dbReference>
<dbReference type="SUPFAM" id="SSF54001">
    <property type="entry name" value="Cysteine proteinases"/>
    <property type="match status" value="1"/>
</dbReference>
<organism evidence="3 4">
    <name type="scientific">Vitis vinifera</name>
    <name type="common">Grape</name>
    <dbReference type="NCBI Taxonomy" id="29760"/>
    <lineage>
        <taxon>Eukaryota</taxon>
        <taxon>Viridiplantae</taxon>
        <taxon>Streptophyta</taxon>
        <taxon>Embryophyta</taxon>
        <taxon>Tracheophyta</taxon>
        <taxon>Spermatophyta</taxon>
        <taxon>Magnoliopsida</taxon>
        <taxon>eudicotyledons</taxon>
        <taxon>Gunneridae</taxon>
        <taxon>Pentapetalae</taxon>
        <taxon>rosids</taxon>
        <taxon>Vitales</taxon>
        <taxon>Vitaceae</taxon>
        <taxon>Viteae</taxon>
        <taxon>Vitis</taxon>
    </lineage>
</organism>
<evidence type="ECO:0000313" key="3">
    <source>
        <dbReference type="EMBL" id="WJZ83081.1"/>
    </source>
</evidence>
<name>A0ABY9BKZ4_VITVI</name>
<dbReference type="Proteomes" id="UP001227230">
    <property type="component" value="Chromosome 2"/>
</dbReference>
<gene>
    <name evidence="3" type="ORF">VitviT2T_002791</name>
</gene>
<keyword evidence="4" id="KW-1185">Reference proteome</keyword>
<proteinExistence type="predicted"/>
<dbReference type="InterPro" id="IPR001394">
    <property type="entry name" value="Peptidase_C19_UCH"/>
</dbReference>
<dbReference type="InterPro" id="IPR028889">
    <property type="entry name" value="USP"/>
</dbReference>
<dbReference type="Pfam" id="PF00443">
    <property type="entry name" value="UCH"/>
    <property type="match status" value="1"/>
</dbReference>
<sequence>METMGLGMEWKPKPVNPSLVRSSRAAATSEIPSISAASSTKTQPISVSSRGGLDGGHYSAHAKLVDENRWHHFDDNHVSPVGEREIKT</sequence>